<organism evidence="1">
    <name type="scientific">Arundo donax</name>
    <name type="common">Giant reed</name>
    <name type="synonym">Donax arundinaceus</name>
    <dbReference type="NCBI Taxonomy" id="35708"/>
    <lineage>
        <taxon>Eukaryota</taxon>
        <taxon>Viridiplantae</taxon>
        <taxon>Streptophyta</taxon>
        <taxon>Embryophyta</taxon>
        <taxon>Tracheophyta</taxon>
        <taxon>Spermatophyta</taxon>
        <taxon>Magnoliopsida</taxon>
        <taxon>Liliopsida</taxon>
        <taxon>Poales</taxon>
        <taxon>Poaceae</taxon>
        <taxon>PACMAD clade</taxon>
        <taxon>Arundinoideae</taxon>
        <taxon>Arundineae</taxon>
        <taxon>Arundo</taxon>
    </lineage>
</organism>
<proteinExistence type="predicted"/>
<reference evidence="1" key="1">
    <citation type="submission" date="2014-09" db="EMBL/GenBank/DDBJ databases">
        <authorList>
            <person name="Magalhaes I.L.F."/>
            <person name="Oliveira U."/>
            <person name="Santos F.R."/>
            <person name="Vidigal T.H.D.A."/>
            <person name="Brescovit A.D."/>
            <person name="Santos A.J."/>
        </authorList>
    </citation>
    <scope>NUCLEOTIDE SEQUENCE</scope>
    <source>
        <tissue evidence="1">Shoot tissue taken approximately 20 cm above the soil surface</tissue>
    </source>
</reference>
<name>A0A0A9HTS0_ARUDO</name>
<protein>
    <submittedName>
        <fullName evidence="1">Uncharacterized protein</fullName>
    </submittedName>
</protein>
<dbReference type="AlphaFoldDB" id="A0A0A9HTS0"/>
<sequence>MGSGSEPRRAGGEEGPAAPVAASAGLRWMLPAPPCSASEGFILLNTLQSTQSSFGGVLGVSRRNSCMTQPVLCPLGARPR</sequence>
<accession>A0A0A9HTS0</accession>
<dbReference type="EMBL" id="GBRH01159605">
    <property type="protein sequence ID" value="JAE38291.1"/>
    <property type="molecule type" value="Transcribed_RNA"/>
</dbReference>
<reference evidence="1" key="2">
    <citation type="journal article" date="2015" name="Data Brief">
        <title>Shoot transcriptome of the giant reed, Arundo donax.</title>
        <authorList>
            <person name="Barrero R.A."/>
            <person name="Guerrero F.D."/>
            <person name="Moolhuijzen P."/>
            <person name="Goolsby J.A."/>
            <person name="Tidwell J."/>
            <person name="Bellgard S.E."/>
            <person name="Bellgard M.I."/>
        </authorList>
    </citation>
    <scope>NUCLEOTIDE SEQUENCE</scope>
    <source>
        <tissue evidence="1">Shoot tissue taken approximately 20 cm above the soil surface</tissue>
    </source>
</reference>
<evidence type="ECO:0000313" key="1">
    <source>
        <dbReference type="EMBL" id="JAE38291.1"/>
    </source>
</evidence>